<evidence type="ECO:0000256" key="1">
    <source>
        <dbReference type="ARBA" id="ARBA00023002"/>
    </source>
</evidence>
<dbReference type="Gene3D" id="3.40.50.720">
    <property type="entry name" value="NAD(P)-binding Rossmann-like Domain"/>
    <property type="match status" value="1"/>
</dbReference>
<dbReference type="SUPFAM" id="SSF51735">
    <property type="entry name" value="NAD(P)-binding Rossmann-fold domains"/>
    <property type="match status" value="1"/>
</dbReference>
<keyword evidence="2" id="KW-0812">Transmembrane</keyword>
<evidence type="ECO:0000313" key="4">
    <source>
        <dbReference type="Proteomes" id="UP000812287"/>
    </source>
</evidence>
<dbReference type="RefSeq" id="XP_043045155.1">
    <property type="nucleotide sequence ID" value="XM_043187845.1"/>
</dbReference>
<keyword evidence="2" id="KW-1133">Transmembrane helix</keyword>
<dbReference type="GeneID" id="66110142"/>
<organism evidence="3 4">
    <name type="scientific">Guyanagaster necrorhizus</name>
    <dbReference type="NCBI Taxonomy" id="856835"/>
    <lineage>
        <taxon>Eukaryota</taxon>
        <taxon>Fungi</taxon>
        <taxon>Dikarya</taxon>
        <taxon>Basidiomycota</taxon>
        <taxon>Agaricomycotina</taxon>
        <taxon>Agaricomycetes</taxon>
        <taxon>Agaricomycetidae</taxon>
        <taxon>Agaricales</taxon>
        <taxon>Marasmiineae</taxon>
        <taxon>Physalacriaceae</taxon>
        <taxon>Guyanagaster</taxon>
    </lineage>
</organism>
<protein>
    <submittedName>
        <fullName evidence="3">NAD-P-binding protein</fullName>
    </submittedName>
</protein>
<dbReference type="Pfam" id="PF00106">
    <property type="entry name" value="adh_short"/>
    <property type="match status" value="1"/>
</dbReference>
<evidence type="ECO:0000313" key="3">
    <source>
        <dbReference type="EMBL" id="KAG7451655.1"/>
    </source>
</evidence>
<dbReference type="PRINTS" id="PR00081">
    <property type="entry name" value="GDHRDH"/>
</dbReference>
<feature type="transmembrane region" description="Helical" evidence="2">
    <location>
        <begin position="262"/>
        <end position="281"/>
    </location>
</feature>
<gene>
    <name evidence="3" type="ORF">BT62DRAFT_942728</name>
</gene>
<dbReference type="OrthoDB" id="191139at2759"/>
<accession>A0A9P8AXR4</accession>
<dbReference type="AlphaFoldDB" id="A0A9P8AXR4"/>
<dbReference type="Proteomes" id="UP000812287">
    <property type="component" value="Unassembled WGS sequence"/>
</dbReference>
<keyword evidence="4" id="KW-1185">Reference proteome</keyword>
<feature type="non-terminal residue" evidence="3">
    <location>
        <position position="342"/>
    </location>
</feature>
<reference evidence="3" key="1">
    <citation type="submission" date="2020-11" db="EMBL/GenBank/DDBJ databases">
        <title>Adaptations for nitrogen fixation in a non-lichenized fungal sporocarp promotes dispersal by wood-feeding termites.</title>
        <authorList>
            <consortium name="DOE Joint Genome Institute"/>
            <person name="Koch R.A."/>
            <person name="Yoon G."/>
            <person name="Arayal U."/>
            <person name="Lail K."/>
            <person name="Amirebrahimi M."/>
            <person name="Labutti K."/>
            <person name="Lipzen A."/>
            <person name="Riley R."/>
            <person name="Barry K."/>
            <person name="Henrissat B."/>
            <person name="Grigoriev I.V."/>
            <person name="Herr J.R."/>
            <person name="Aime M.C."/>
        </authorList>
    </citation>
    <scope>NUCLEOTIDE SEQUENCE</scope>
    <source>
        <strain evidence="3">MCA 3950</strain>
    </source>
</reference>
<dbReference type="EMBL" id="MU250525">
    <property type="protein sequence ID" value="KAG7451655.1"/>
    <property type="molecule type" value="Genomic_DNA"/>
</dbReference>
<dbReference type="InterPro" id="IPR036291">
    <property type="entry name" value="NAD(P)-bd_dom_sf"/>
</dbReference>
<keyword evidence="2" id="KW-0472">Membrane</keyword>
<keyword evidence="1" id="KW-0560">Oxidoreductase</keyword>
<sequence>MIEKKNVLLIVSTFGHFYHQVSYTMGSSSHIGDENSLLDLTGKVAVVTGANSGIGLYILLHIARCGARVYLGARTEDKFNSAVARLKTEGLDTSKVIWLPFDLSDPRKAKESAKWLLERESRLDILVNNAAKILGPYAQTADGLSDSMVINHMSPYLFTKTLLPLLESTARQPGSDVRIVNVSSVAHRWIPNPRYDSLEAFNSDFADTWKPKTNLYAYTKLANVLWTKELQRSFDRANIPILAMTVHPGNVMSEGNIKLFKSLMFGTIINWIFSLFFISPFDGGYTPAWAAASKAIAEDRGRYAGVYLVPFGVIEEASEHAQREDLAKDLLATTDAVLKQYD</sequence>
<dbReference type="InterPro" id="IPR002347">
    <property type="entry name" value="SDR_fam"/>
</dbReference>
<dbReference type="PANTHER" id="PTHR43157">
    <property type="entry name" value="PHOSPHATIDYLINOSITOL-GLYCAN BIOSYNTHESIS CLASS F PROTEIN-RELATED"/>
    <property type="match status" value="1"/>
</dbReference>
<evidence type="ECO:0000256" key="2">
    <source>
        <dbReference type="SAM" id="Phobius"/>
    </source>
</evidence>
<dbReference type="GO" id="GO:0016491">
    <property type="term" value="F:oxidoreductase activity"/>
    <property type="evidence" value="ECO:0007669"/>
    <property type="project" value="UniProtKB-KW"/>
</dbReference>
<name>A0A9P8AXR4_9AGAR</name>
<dbReference type="PANTHER" id="PTHR43157:SF31">
    <property type="entry name" value="PHOSPHATIDYLINOSITOL-GLYCAN BIOSYNTHESIS CLASS F PROTEIN"/>
    <property type="match status" value="1"/>
</dbReference>
<comment type="caution">
    <text evidence="3">The sequence shown here is derived from an EMBL/GenBank/DDBJ whole genome shotgun (WGS) entry which is preliminary data.</text>
</comment>
<proteinExistence type="predicted"/>